<proteinExistence type="inferred from homology"/>
<dbReference type="FunFam" id="1.20.920.30:FF:000002">
    <property type="entry name" value="Dynein axonemal heavy chain 3"/>
    <property type="match status" value="1"/>
</dbReference>
<dbReference type="Pfam" id="PF12777">
    <property type="entry name" value="MT"/>
    <property type="match status" value="1"/>
</dbReference>
<evidence type="ECO:0008006" key="24">
    <source>
        <dbReference type="Google" id="ProtNLM"/>
    </source>
</evidence>
<dbReference type="GO" id="GO:0051959">
    <property type="term" value="F:dynein light intermediate chain binding"/>
    <property type="evidence" value="ECO:0007669"/>
    <property type="project" value="InterPro"/>
</dbReference>
<evidence type="ECO:0000256" key="12">
    <source>
        <dbReference type="ARBA" id="ARBA00023273"/>
    </source>
</evidence>
<keyword evidence="11" id="KW-0206">Cytoskeleton</keyword>
<dbReference type="Pfam" id="PF03028">
    <property type="entry name" value="Dynein_heavy"/>
    <property type="match status" value="1"/>
</dbReference>
<dbReference type="Gene3D" id="1.10.472.130">
    <property type="match status" value="1"/>
</dbReference>
<evidence type="ECO:0000256" key="4">
    <source>
        <dbReference type="ARBA" id="ARBA00022701"/>
    </source>
</evidence>
<evidence type="ECO:0000256" key="11">
    <source>
        <dbReference type="ARBA" id="ARBA00023212"/>
    </source>
</evidence>
<reference evidence="22" key="1">
    <citation type="submission" date="2022-01" db="EMBL/GenBank/DDBJ databases">
        <authorList>
            <person name="King R."/>
        </authorList>
    </citation>
    <scope>NUCLEOTIDE SEQUENCE</scope>
</reference>
<dbReference type="InterPro" id="IPR024317">
    <property type="entry name" value="Dynein_heavy_chain_D4_dom"/>
</dbReference>
<feature type="domain" description="Dynein heavy chain ATP-binding dynein motor region" evidence="17">
    <location>
        <begin position="1149"/>
        <end position="1370"/>
    </location>
</feature>
<keyword evidence="7" id="KW-0243">Dynein</keyword>
<keyword evidence="4" id="KW-0493">Microtubule</keyword>
<dbReference type="Pfam" id="PF18198">
    <property type="entry name" value="AAA_lid_11"/>
    <property type="match status" value="1"/>
</dbReference>
<evidence type="ECO:0000256" key="13">
    <source>
        <dbReference type="SAM" id="Coils"/>
    </source>
</evidence>
<accession>A0A9P0CR78</accession>
<evidence type="ECO:0000259" key="16">
    <source>
        <dbReference type="Pfam" id="PF12780"/>
    </source>
</evidence>
<dbReference type="FunFam" id="3.10.490.20:FF:000001">
    <property type="entry name" value="dynein heavy chain 7, axonemal"/>
    <property type="match status" value="1"/>
</dbReference>
<dbReference type="PANTHER" id="PTHR22878:SF71">
    <property type="entry name" value="DYNEIN, AXONEMAL, HEAVY CHAIN 3"/>
    <property type="match status" value="1"/>
</dbReference>
<dbReference type="GO" id="GO:0045505">
    <property type="term" value="F:dynein intermediate chain binding"/>
    <property type="evidence" value="ECO:0007669"/>
    <property type="project" value="InterPro"/>
</dbReference>
<dbReference type="GO" id="GO:0007018">
    <property type="term" value="P:microtubule-based movement"/>
    <property type="evidence" value="ECO:0007669"/>
    <property type="project" value="InterPro"/>
</dbReference>
<comment type="subcellular location">
    <subcellularLocation>
        <location evidence="1">Cytoplasm</location>
        <location evidence="1">Cytoskeleton</location>
        <location evidence="1">Cilium axoneme</location>
    </subcellularLocation>
</comment>
<dbReference type="GO" id="GO:0005874">
    <property type="term" value="C:microtubule"/>
    <property type="evidence" value="ECO:0007669"/>
    <property type="project" value="UniProtKB-KW"/>
</dbReference>
<dbReference type="Pfam" id="PF12781">
    <property type="entry name" value="AAA_9"/>
    <property type="match status" value="1"/>
</dbReference>
<dbReference type="PANTHER" id="PTHR22878">
    <property type="entry name" value="DYNEIN HEAVY CHAIN 6, AXONEMAL-LIKE-RELATED"/>
    <property type="match status" value="1"/>
</dbReference>
<evidence type="ECO:0000259" key="15">
    <source>
        <dbReference type="Pfam" id="PF12777"/>
    </source>
</evidence>
<dbReference type="Pfam" id="PF12780">
    <property type="entry name" value="AAA_8"/>
    <property type="match status" value="1"/>
</dbReference>
<evidence type="ECO:0000259" key="21">
    <source>
        <dbReference type="Pfam" id="PF22597"/>
    </source>
</evidence>
<evidence type="ECO:0000313" key="23">
    <source>
        <dbReference type="Proteomes" id="UP001153636"/>
    </source>
</evidence>
<dbReference type="Gene3D" id="3.10.490.20">
    <property type="match status" value="1"/>
</dbReference>
<dbReference type="FunFam" id="1.10.8.720:FF:000001">
    <property type="entry name" value="dynein heavy chain 7, axonemal"/>
    <property type="match status" value="1"/>
</dbReference>
<dbReference type="InterPro" id="IPR043160">
    <property type="entry name" value="Dynein_C_barrel"/>
</dbReference>
<dbReference type="InterPro" id="IPR042219">
    <property type="entry name" value="AAA_lid_11_sf"/>
</dbReference>
<comment type="similarity">
    <text evidence="2">Belongs to the dynein heavy chain family.</text>
</comment>
<dbReference type="Gene3D" id="3.40.50.300">
    <property type="entry name" value="P-loop containing nucleotide triphosphate hydrolases"/>
    <property type="match status" value="3"/>
</dbReference>
<dbReference type="FunFam" id="3.40.50.300:FF:000223">
    <property type="entry name" value="Dynein heavy chain 3, axonemal"/>
    <property type="match status" value="1"/>
</dbReference>
<dbReference type="EMBL" id="OV651830">
    <property type="protein sequence ID" value="CAH1104728.1"/>
    <property type="molecule type" value="Genomic_DNA"/>
</dbReference>
<dbReference type="SUPFAM" id="SSF52540">
    <property type="entry name" value="P-loop containing nucleoside triphosphate hydrolases"/>
    <property type="match status" value="2"/>
</dbReference>
<dbReference type="FunFam" id="1.20.1270.280:FF:000001">
    <property type="entry name" value="dynein heavy chain 7, axonemal"/>
    <property type="match status" value="1"/>
</dbReference>
<organism evidence="22 23">
    <name type="scientific">Psylliodes chrysocephalus</name>
    <dbReference type="NCBI Taxonomy" id="3402493"/>
    <lineage>
        <taxon>Eukaryota</taxon>
        <taxon>Metazoa</taxon>
        <taxon>Ecdysozoa</taxon>
        <taxon>Arthropoda</taxon>
        <taxon>Hexapoda</taxon>
        <taxon>Insecta</taxon>
        <taxon>Pterygota</taxon>
        <taxon>Neoptera</taxon>
        <taxon>Endopterygota</taxon>
        <taxon>Coleoptera</taxon>
        <taxon>Polyphaga</taxon>
        <taxon>Cucujiformia</taxon>
        <taxon>Chrysomeloidea</taxon>
        <taxon>Chrysomelidae</taxon>
        <taxon>Galerucinae</taxon>
        <taxon>Alticini</taxon>
        <taxon>Psylliodes</taxon>
    </lineage>
</organism>
<dbReference type="GO" id="GO:0005930">
    <property type="term" value="C:axoneme"/>
    <property type="evidence" value="ECO:0007669"/>
    <property type="project" value="UniProtKB-SubCell"/>
</dbReference>
<evidence type="ECO:0000256" key="2">
    <source>
        <dbReference type="ARBA" id="ARBA00008887"/>
    </source>
</evidence>
<evidence type="ECO:0000259" key="17">
    <source>
        <dbReference type="Pfam" id="PF12781"/>
    </source>
</evidence>
<sequence length="2216" mass="251256">MEWLVPACLEQVNKSKKFVETSDIHLFYSFTRLFTCMIRDETQVSTVWLQCTFIFCLCWGLGSTLTTEGKKQFDTFYRKTLAGENKKSPKVKSFKLSKNQLFPERSVCFDFFYDKKNNGTWINWTDTVEKLEKIPVTAKASELIIQTNDSCLMKFFLKICLDNKIPILFVGPTGTGKSAVVIEHMLSMPKESYQPNIINFSARTSSSMTQEMVMSKLDKRRRGVYGPAMGKQCILFVDDLGMPQKEQWGAQPPVELLRQYIDHGHWFAKDTSMLYLVDILFVGAMGVPGGGRNEVTDRFLRHMQIITIDSFDDNTLGKIFTTILDWHFAKGYASDVARLSKFCVASTTEVYKMAISNFLPTPAKSHYTFSLRDYSRLINGLLVTPPTHLEDPDKFVRLWIHESYRVFHDRLIDDEDRLLLFNIVRNATYNGFRQRMEKVCENIIGEDGRLGPQIIRNLFYGNYILPDAEKKIYDEITDMDDLVEKMKFYLSEYNLISKSPMNLVMFKFAIEHVSRVSRVLTQPNGNVLLVGVGGSGRHSAAKLASFMGEAAIFEIELTRTYGTVEWRDDLKKLLTKAGFEGKPIVFLFADTQVADEGFVEDVNTILNTGDVPNLYAPDEKADILEKIQAVLKESGAKKMDATPLALYTFFIERIRAALHVALCFSPIGESFRVRCRMFPSLINCCTIDWFQSWPDDALEKVAQFFLGQTDITPEMIDVCVDICKFFHVQVQEASDLFWREQKRKTYVTATAYLELIQTFKSLYALKVNQINMQRNRYETGLDKLDFAAGQVGLMQCELHDLQPQLVVASANTEKLMVKIEQDTVVVEKQKEIVGADEALANEAAAAAQAIKDDCESDLSEAIPALEAAVEALNTLKPADITVVKSMKNPPSGVKLVMEAVCVMKQVKPDRKLDPNSGKMIDDYWSSSVKLLGDMKFLEGLKNYDKDSIPQSVMKKIRDKYLPDREFDPIRIQSVSAACEGLCKWVRAIEVYDRIIKIVAPKQKALAAAESELAAQMDTLNAKRAQLQEVADKLQALNDDFAAEMKKKKDLEDDIDLCGQKLDRAEKLIGGLGGEKARWSEIAAYCLTLLGKVIGDVLLSAGTIAYLGPFTINYRISLMKEWNVYALDRGLPCSDNFSLVVTMGEPVVIRAWNIAGLPIDNYSIENGIISTSARRWPLMIDPQGQANKWVKNMEKYNRLNVIKLTDGNYVRIMENAITFGTPVLLENINEEIDAILDPILVKTIFKQQGVWYLKLGDNVLEYNFDFRLYITTRLRNPHYLPQVSVKVTLVNFMLTPQGLQDQLLGIVVAYEKPELEEKKNLMIVESANNKKTLKEIEDKILEVLSSSEGNILEDETGIKVLSTSKILSEDIQVKQKQAAITEKEIDTARNGYIPISKHSAVLFFCISDIANIDPMYQYSLGWFVNLYIQSILNSPKSDNLEERLEFLTAHFTSSVYKNVCRSLFEKDKLLFSMVLAVGILRAKNEINEDVWNFLLTGGVALDNPFPNPSPEWLSEKSWSEIVRATHLEGLHGLKESVEEDNALWRKFYDVSNPNEIPCPPPFEQTRGLQRLVLLRCLRPDKIVPAVQNYVVDEMGPSYLEPPQFNIEASYNDSNNCTPLVFILSAGSDPMAGLIRFAADKGIAKQQLMTISLGQGQGPIAANMISIGLETGRWAVLQNCHLAESWMRELDRLCNEVIVPENTHPNFRLWLTSYPSRAFPVSILQNGVKMTNEAPKGLRQNILRSYTSDPISDQTFYNQCPNQKAFRPLLFSLCFFHAVIQERRKFGPLGWNIPYEFNESDLKICVLQLQMFLTDYLDVPFDALSYLTGECNYGGRVTDDKDRRLIMSLLSTFYATDVVHKPGYCFSPSGIYYVPVVNTWEGCVEYIKSLPINASPEVFGLHENADITKDNQETANLLSGVLLTQTLVTGGGSEGDAQAVIIDLANDILNKVPNEFDIDFVSAQYPVMYTNSMNTVLKQELIRFNRLISVVKKTLNDMIKAVKGIVVMSAELEDTYEALVIGKQPGAWQGKSYPSLKPLGSYVTDLIQRLTFLQDWIDNGEPLVYWLSGFFFTQSFLTGVLQNYARRKNLPIDWIHFEYYVTEHEAENENMHIPLGVYCRGLFLEGARWDRKFKRINESYPKILFDTIPIMWMKPAEISQFVPLPSYTCPVYKTSARRGVLATTGHSSNFVMLISLNSHLPQKHWINRGVASLCQLDD</sequence>
<protein>
    <recommendedName>
        <fullName evidence="24">Dynein heavy chain 3, axonemal</fullName>
    </recommendedName>
</protein>
<dbReference type="FunFam" id="3.40.50.300:FF:002141">
    <property type="entry name" value="Dynein heavy chain"/>
    <property type="match status" value="1"/>
</dbReference>
<dbReference type="InterPro" id="IPR041228">
    <property type="entry name" value="Dynein_C"/>
</dbReference>
<dbReference type="Gene3D" id="1.20.920.30">
    <property type="match status" value="1"/>
</dbReference>
<dbReference type="Gene3D" id="1.20.920.20">
    <property type="match status" value="1"/>
</dbReference>
<evidence type="ECO:0000313" key="22">
    <source>
        <dbReference type="EMBL" id="CAH1104728.1"/>
    </source>
</evidence>
<evidence type="ECO:0000259" key="19">
    <source>
        <dbReference type="Pfam" id="PF18198"/>
    </source>
</evidence>
<evidence type="ECO:0000256" key="8">
    <source>
        <dbReference type="ARBA" id="ARBA00023054"/>
    </source>
</evidence>
<evidence type="ECO:0000259" key="20">
    <source>
        <dbReference type="Pfam" id="PF18199"/>
    </source>
</evidence>
<evidence type="ECO:0000256" key="9">
    <source>
        <dbReference type="ARBA" id="ARBA00023069"/>
    </source>
</evidence>
<feature type="domain" description="Dynein heavy chain AAA module D4" evidence="16">
    <location>
        <begin position="501"/>
        <end position="762"/>
    </location>
</feature>
<keyword evidence="5" id="KW-0547">Nucleotide-binding</keyword>
<evidence type="ECO:0000256" key="5">
    <source>
        <dbReference type="ARBA" id="ARBA00022741"/>
    </source>
</evidence>
<dbReference type="Gene3D" id="6.10.140.1060">
    <property type="match status" value="1"/>
</dbReference>
<dbReference type="InterPro" id="IPR024743">
    <property type="entry name" value="Dynein_HC_stalk"/>
</dbReference>
<evidence type="ECO:0000259" key="18">
    <source>
        <dbReference type="Pfam" id="PF17852"/>
    </source>
</evidence>
<keyword evidence="10" id="KW-0505">Motor protein</keyword>
<evidence type="ECO:0000256" key="3">
    <source>
        <dbReference type="ARBA" id="ARBA00022490"/>
    </source>
</evidence>
<evidence type="ECO:0000256" key="7">
    <source>
        <dbReference type="ARBA" id="ARBA00023017"/>
    </source>
</evidence>
<keyword evidence="8 13" id="KW-0175">Coiled coil</keyword>
<dbReference type="InterPro" id="IPR041466">
    <property type="entry name" value="Dynein_AAA5_ext"/>
</dbReference>
<keyword evidence="12" id="KW-0966">Cell projection</keyword>
<evidence type="ECO:0000256" key="6">
    <source>
        <dbReference type="ARBA" id="ARBA00022840"/>
    </source>
</evidence>
<dbReference type="FunFam" id="1.20.920.20:FF:000006">
    <property type="entry name" value="Dynein, axonemal, heavy chain 6"/>
    <property type="match status" value="1"/>
</dbReference>
<dbReference type="Gene3D" id="1.20.1270.280">
    <property type="match status" value="1"/>
</dbReference>
<dbReference type="Pfam" id="PF12775">
    <property type="entry name" value="AAA_7"/>
    <property type="match status" value="1"/>
</dbReference>
<dbReference type="Pfam" id="PF18199">
    <property type="entry name" value="Dynein_C"/>
    <property type="match status" value="1"/>
</dbReference>
<dbReference type="Proteomes" id="UP001153636">
    <property type="component" value="Chromosome 18"/>
</dbReference>
<dbReference type="InterPro" id="IPR041658">
    <property type="entry name" value="AAA_lid_11"/>
</dbReference>
<feature type="domain" description="Dynein heavy chain C-terminal" evidence="20">
    <location>
        <begin position="1910"/>
        <end position="2212"/>
    </location>
</feature>
<feature type="domain" description="Dynein heavy chain AAA lid" evidence="19">
    <location>
        <begin position="1764"/>
        <end position="1903"/>
    </location>
</feature>
<dbReference type="FunFam" id="1.10.8.1220:FF:000001">
    <property type="entry name" value="Dynein axonemal heavy chain 5"/>
    <property type="match status" value="1"/>
</dbReference>
<name>A0A9P0CR78_9CUCU</name>
<keyword evidence="9" id="KW-0969">Cilium</keyword>
<dbReference type="Gene3D" id="1.10.8.1220">
    <property type="match status" value="1"/>
</dbReference>
<evidence type="ECO:0000256" key="1">
    <source>
        <dbReference type="ARBA" id="ARBA00004430"/>
    </source>
</evidence>
<dbReference type="InterPro" id="IPR004273">
    <property type="entry name" value="Dynein_heavy_D6_P-loop"/>
</dbReference>
<dbReference type="InterPro" id="IPR026983">
    <property type="entry name" value="DHC"/>
</dbReference>
<feature type="domain" description="Dynein heavy chain region D6 P-loop" evidence="14">
    <location>
        <begin position="1614"/>
        <end position="1729"/>
    </location>
</feature>
<dbReference type="Gene3D" id="1.10.8.720">
    <property type="entry name" value="Region D6 of dynein motor"/>
    <property type="match status" value="1"/>
</dbReference>
<feature type="domain" description="Dynein heavy chain coiled coil stalk" evidence="15">
    <location>
        <begin position="776"/>
        <end position="1123"/>
    </location>
</feature>
<dbReference type="OrthoDB" id="5593012at2759"/>
<keyword evidence="3" id="KW-0963">Cytoplasm</keyword>
<evidence type="ECO:0000256" key="10">
    <source>
        <dbReference type="ARBA" id="ARBA00023175"/>
    </source>
</evidence>
<dbReference type="GO" id="GO:0008569">
    <property type="term" value="F:minus-end-directed microtubule motor activity"/>
    <property type="evidence" value="ECO:0007669"/>
    <property type="project" value="InterPro"/>
</dbReference>
<keyword evidence="23" id="KW-1185">Reference proteome</keyword>
<dbReference type="InterPro" id="IPR035706">
    <property type="entry name" value="AAA_9"/>
</dbReference>
<dbReference type="InterPro" id="IPR054354">
    <property type="entry name" value="DYNC2H1-like_lid"/>
</dbReference>
<feature type="domain" description="Dynein 2 heavy chain 1 cytoplasmic ATPase lid" evidence="21">
    <location>
        <begin position="340"/>
        <end position="417"/>
    </location>
</feature>
<dbReference type="Pfam" id="PF22597">
    <property type="entry name" value="DYN_lid"/>
    <property type="match status" value="1"/>
</dbReference>
<dbReference type="GO" id="GO:0005524">
    <property type="term" value="F:ATP binding"/>
    <property type="evidence" value="ECO:0007669"/>
    <property type="project" value="UniProtKB-KW"/>
</dbReference>
<keyword evidence="6" id="KW-0067">ATP-binding</keyword>
<gene>
    <name evidence="22" type="ORF">PSYICH_LOCUS5796</name>
</gene>
<dbReference type="InterPro" id="IPR027417">
    <property type="entry name" value="P-loop_NTPase"/>
</dbReference>
<dbReference type="GO" id="GO:0030286">
    <property type="term" value="C:dynein complex"/>
    <property type="evidence" value="ECO:0007669"/>
    <property type="project" value="UniProtKB-KW"/>
</dbReference>
<dbReference type="Pfam" id="PF17852">
    <property type="entry name" value="Dynein_AAA_lid"/>
    <property type="match status" value="1"/>
</dbReference>
<dbReference type="FunFam" id="3.40.50.300:FF:000362">
    <property type="entry name" value="Dynein, axonemal, heavy chain 6"/>
    <property type="match status" value="1"/>
</dbReference>
<feature type="domain" description="Dynein heavy chain AAA 5 extension" evidence="18">
    <location>
        <begin position="1"/>
        <end position="126"/>
    </location>
</feature>
<feature type="coiled-coil region" evidence="13">
    <location>
        <begin position="1005"/>
        <end position="1067"/>
    </location>
</feature>
<evidence type="ECO:0000259" key="14">
    <source>
        <dbReference type="Pfam" id="PF03028"/>
    </source>
</evidence>